<dbReference type="EC" id="2.7.1.160" evidence="3"/>
<keyword evidence="4" id="KW-0808">Transferase</keyword>
<dbReference type="InterPro" id="IPR042080">
    <property type="entry name" value="RNA_2'-PTrans_N"/>
</dbReference>
<evidence type="ECO:0000256" key="4">
    <source>
        <dbReference type="ARBA" id="ARBA00022679"/>
    </source>
</evidence>
<dbReference type="InterPro" id="IPR042081">
    <property type="entry name" value="RNA_2'-PTrans_C"/>
</dbReference>
<reference evidence="7 8" key="2">
    <citation type="journal article" date="2012" name="PLoS Pathog.">
        <title>Diverse lifestyles and strategies of plant pathogenesis encoded in the genomes of eighteen Dothideomycetes fungi.</title>
        <authorList>
            <person name="Ohm R.A."/>
            <person name="Feau N."/>
            <person name="Henrissat B."/>
            <person name="Schoch C.L."/>
            <person name="Horwitz B.A."/>
            <person name="Barry K.W."/>
            <person name="Condon B.J."/>
            <person name="Copeland A.C."/>
            <person name="Dhillon B."/>
            <person name="Glaser F."/>
            <person name="Hesse C.N."/>
            <person name="Kosti I."/>
            <person name="LaButti K."/>
            <person name="Lindquist E.A."/>
            <person name="Lucas S."/>
            <person name="Salamov A.A."/>
            <person name="Bradshaw R.E."/>
            <person name="Ciuffetti L."/>
            <person name="Hamelin R.C."/>
            <person name="Kema G.H.J."/>
            <person name="Lawrence C."/>
            <person name="Scott J.A."/>
            <person name="Spatafora J.W."/>
            <person name="Turgeon B.G."/>
            <person name="de Wit P.J.G.M."/>
            <person name="Zhong S."/>
            <person name="Goodwin S.B."/>
            <person name="Grigoriev I.V."/>
        </authorList>
    </citation>
    <scope>NUCLEOTIDE SEQUENCE [LARGE SCALE GENOMIC DNA]</scope>
    <source>
        <strain evidence="8">NZE10 / CBS 128990</strain>
    </source>
</reference>
<accession>N1Q4K8</accession>
<dbReference type="AlphaFoldDB" id="N1Q4K8"/>
<dbReference type="EMBL" id="KB446535">
    <property type="protein sequence ID" value="EME49750.1"/>
    <property type="molecule type" value="Genomic_DNA"/>
</dbReference>
<dbReference type="SUPFAM" id="SSF56399">
    <property type="entry name" value="ADP-ribosylation"/>
    <property type="match status" value="1"/>
</dbReference>
<dbReference type="STRING" id="675120.N1Q4K8"/>
<dbReference type="InterPro" id="IPR002745">
    <property type="entry name" value="Ptrans_KptA/Tpt1"/>
</dbReference>
<dbReference type="eggNOG" id="KOG2278">
    <property type="taxonomic scope" value="Eukaryota"/>
</dbReference>
<comment type="similarity">
    <text evidence="2">Belongs to the KptA/TPT1 family.</text>
</comment>
<sequence length="275" mass="29320">MPGKGNRGPLPRDVQVSKKIAWLLRHGAEKEGLVLGHGGFINVSDVLANRNLKSLKVTFDEVRAIVQDNDKQRFTMVLASSLDSNAEPTGSADFTSNDPKDYLIRANQGHSLKIESEGLLRPITAENVPHAAIHGTTHSAWPQIVASGGLKPMTRNHVHLASGLPAGFRSIVEKDDTTEEAAAAAAAAAVPVISGMRKSSTVLMFLDMAKAMEAGIKFWLSDNGVILSEGNADGVVPLEYFKLVEDRTGDGVLVQDGKVVKDAHTKWAAKAGGKT</sequence>
<dbReference type="HOGENOM" id="CLU_052998_0_0_1"/>
<evidence type="ECO:0000256" key="6">
    <source>
        <dbReference type="ARBA" id="ARBA00047949"/>
    </source>
</evidence>
<evidence type="ECO:0000313" key="8">
    <source>
        <dbReference type="Proteomes" id="UP000016933"/>
    </source>
</evidence>
<dbReference type="PANTHER" id="PTHR12684">
    <property type="entry name" value="PUTATIVE PHOSPHOTRANSFERASE"/>
    <property type="match status" value="1"/>
</dbReference>
<gene>
    <name evidence="7" type="ORF">DOTSEDRAFT_120160</name>
</gene>
<dbReference type="Gene3D" id="3.20.170.30">
    <property type="match status" value="1"/>
</dbReference>
<evidence type="ECO:0000313" key="7">
    <source>
        <dbReference type="EMBL" id="EME49750.1"/>
    </source>
</evidence>
<protein>
    <recommendedName>
        <fullName evidence="3">2'-phosphotransferase</fullName>
        <ecNumber evidence="3">2.7.1.160</ecNumber>
    </recommendedName>
</protein>
<reference evidence="8" key="1">
    <citation type="journal article" date="2012" name="PLoS Genet.">
        <title>The genomes of the fungal plant pathogens Cladosporium fulvum and Dothistroma septosporum reveal adaptation to different hosts and lifestyles but also signatures of common ancestry.</title>
        <authorList>
            <person name="de Wit P.J.G.M."/>
            <person name="van der Burgt A."/>
            <person name="Oekmen B."/>
            <person name="Stergiopoulos I."/>
            <person name="Abd-Elsalam K.A."/>
            <person name="Aerts A.L."/>
            <person name="Bahkali A.H."/>
            <person name="Beenen H.G."/>
            <person name="Chettri P."/>
            <person name="Cox M.P."/>
            <person name="Datema E."/>
            <person name="de Vries R.P."/>
            <person name="Dhillon B."/>
            <person name="Ganley A.R."/>
            <person name="Griffiths S.A."/>
            <person name="Guo Y."/>
            <person name="Hamelin R.C."/>
            <person name="Henrissat B."/>
            <person name="Kabir M.S."/>
            <person name="Jashni M.K."/>
            <person name="Kema G."/>
            <person name="Klaubauf S."/>
            <person name="Lapidus A."/>
            <person name="Levasseur A."/>
            <person name="Lindquist E."/>
            <person name="Mehrabi R."/>
            <person name="Ohm R.A."/>
            <person name="Owen T.J."/>
            <person name="Salamov A."/>
            <person name="Schwelm A."/>
            <person name="Schijlen E."/>
            <person name="Sun H."/>
            <person name="van den Burg H.A."/>
            <person name="van Ham R.C.H.J."/>
            <person name="Zhang S."/>
            <person name="Goodwin S.B."/>
            <person name="Grigoriev I.V."/>
            <person name="Collemare J."/>
            <person name="Bradshaw R.E."/>
        </authorList>
    </citation>
    <scope>NUCLEOTIDE SEQUENCE [LARGE SCALE GENOMIC DNA]</scope>
    <source>
        <strain evidence="8">NZE10 / CBS 128990</strain>
    </source>
</reference>
<dbReference type="GO" id="GO:0000215">
    <property type="term" value="F:tRNA 2'-phosphotransferase activity"/>
    <property type="evidence" value="ECO:0007669"/>
    <property type="project" value="UniProtKB-EC"/>
</dbReference>
<comment type="catalytic activity">
    <reaction evidence="6">
        <text>2'-phospho-[ligated tRNA] + NAD(+) = mature tRNA + ADP-alpha-D-ribose 1'',2''-cyclic phosphate + nicotinamide</text>
        <dbReference type="Rhea" id="RHEA:23324"/>
        <dbReference type="Rhea" id="RHEA-COMP:11106"/>
        <dbReference type="Rhea" id="RHEA-COMP:11107"/>
        <dbReference type="ChEBI" id="CHEBI:17154"/>
        <dbReference type="ChEBI" id="CHEBI:57540"/>
        <dbReference type="ChEBI" id="CHEBI:76596"/>
        <dbReference type="ChEBI" id="CHEBI:82883"/>
        <dbReference type="ChEBI" id="CHEBI:85027"/>
        <dbReference type="EC" id="2.7.1.160"/>
    </reaction>
</comment>
<name>N1Q4K8_DOTSN</name>
<dbReference type="PANTHER" id="PTHR12684:SF2">
    <property type="entry name" value="TRNA 2'-PHOSPHOTRANSFERASE 1"/>
    <property type="match status" value="1"/>
</dbReference>
<dbReference type="Proteomes" id="UP000016933">
    <property type="component" value="Unassembled WGS sequence"/>
</dbReference>
<evidence type="ECO:0000256" key="5">
    <source>
        <dbReference type="ARBA" id="ARBA00023027"/>
    </source>
</evidence>
<dbReference type="OMA" id="HATWPKI"/>
<evidence type="ECO:0000256" key="2">
    <source>
        <dbReference type="ARBA" id="ARBA00009836"/>
    </source>
</evidence>
<keyword evidence="5" id="KW-0520">NAD</keyword>
<dbReference type="GO" id="GO:0006388">
    <property type="term" value="P:tRNA splicing, via endonucleolytic cleavage and ligation"/>
    <property type="evidence" value="ECO:0007669"/>
    <property type="project" value="TreeGrafter"/>
</dbReference>
<dbReference type="Gene3D" id="1.10.10.970">
    <property type="entry name" value="RNA 2'-phosphotransferase, Tpt1/KptA family, N-terminal domain"/>
    <property type="match status" value="1"/>
</dbReference>
<dbReference type="OrthoDB" id="419694at2759"/>
<keyword evidence="8" id="KW-1185">Reference proteome</keyword>
<comment type="function">
    <text evidence="1">Catalyzes the last step of tRNA splicing, the transfer of the splice junction 2'-phosphate from ligated tRNA to NAD to produce ADP-ribose 1''-2'' cyclic phosphate.</text>
</comment>
<dbReference type="Pfam" id="PF01885">
    <property type="entry name" value="PTS_2-RNA"/>
    <property type="match status" value="1"/>
</dbReference>
<evidence type="ECO:0000256" key="3">
    <source>
        <dbReference type="ARBA" id="ARBA00012007"/>
    </source>
</evidence>
<organism evidence="7 8">
    <name type="scientific">Dothistroma septosporum (strain NZE10 / CBS 128990)</name>
    <name type="common">Red band needle blight fungus</name>
    <name type="synonym">Mycosphaerella pini</name>
    <dbReference type="NCBI Taxonomy" id="675120"/>
    <lineage>
        <taxon>Eukaryota</taxon>
        <taxon>Fungi</taxon>
        <taxon>Dikarya</taxon>
        <taxon>Ascomycota</taxon>
        <taxon>Pezizomycotina</taxon>
        <taxon>Dothideomycetes</taxon>
        <taxon>Dothideomycetidae</taxon>
        <taxon>Mycosphaerellales</taxon>
        <taxon>Mycosphaerellaceae</taxon>
        <taxon>Dothistroma</taxon>
    </lineage>
</organism>
<evidence type="ECO:0000256" key="1">
    <source>
        <dbReference type="ARBA" id="ARBA00003343"/>
    </source>
</evidence>
<proteinExistence type="inferred from homology"/>